<sequence length="277" mass="30927">MGRRYIWLLMCGILISIWSIATFRNVVALWGSMVKADEITTKPTSFDSARILIETDLMTLIDEKVILVLNGSVCPIQIRQIRESVEGLGISDEKVGLVNRIEDEDDNTIGDVMQMVASDEPLDHVGPLVPVDGPRETSLKPRSMAITIYYNGLERKTREVANLVTKLDPQDFISRKKAILKEAEETVALGKLVGAVTIGNESDIIRGIPSIIKESKLEDVSAVMVKHARQYAIINVYAPCVIEEQRQLWLELSDFIVNLDSSHCICGDFNNVRSLEE</sequence>
<accession>A0ABR2BIV1</accession>
<dbReference type="InterPro" id="IPR036691">
    <property type="entry name" value="Endo/exonu/phosph_ase_sf"/>
</dbReference>
<dbReference type="EMBL" id="JBBPBM010000111">
    <property type="protein sequence ID" value="KAK8506948.1"/>
    <property type="molecule type" value="Genomic_DNA"/>
</dbReference>
<reference evidence="1 2" key="1">
    <citation type="journal article" date="2024" name="G3 (Bethesda)">
        <title>Genome assembly of Hibiscus sabdariffa L. provides insights into metabolisms of medicinal natural products.</title>
        <authorList>
            <person name="Kim T."/>
        </authorList>
    </citation>
    <scope>NUCLEOTIDE SEQUENCE [LARGE SCALE GENOMIC DNA]</scope>
    <source>
        <strain evidence="1">TK-2024</strain>
        <tissue evidence="1">Old leaves</tissue>
    </source>
</reference>
<evidence type="ECO:0000313" key="2">
    <source>
        <dbReference type="Proteomes" id="UP001472677"/>
    </source>
</evidence>
<evidence type="ECO:0000313" key="1">
    <source>
        <dbReference type="EMBL" id="KAK8506948.1"/>
    </source>
</evidence>
<protein>
    <submittedName>
        <fullName evidence="1">Uncharacterized protein</fullName>
    </submittedName>
</protein>
<name>A0ABR2BIV1_9ROSI</name>
<dbReference type="Gene3D" id="3.60.10.10">
    <property type="entry name" value="Endonuclease/exonuclease/phosphatase"/>
    <property type="match status" value="1"/>
</dbReference>
<dbReference type="SUPFAM" id="SSF56219">
    <property type="entry name" value="DNase I-like"/>
    <property type="match status" value="1"/>
</dbReference>
<proteinExistence type="predicted"/>
<keyword evidence="2" id="KW-1185">Reference proteome</keyword>
<dbReference type="Proteomes" id="UP001472677">
    <property type="component" value="Unassembled WGS sequence"/>
</dbReference>
<organism evidence="1 2">
    <name type="scientific">Hibiscus sabdariffa</name>
    <name type="common">roselle</name>
    <dbReference type="NCBI Taxonomy" id="183260"/>
    <lineage>
        <taxon>Eukaryota</taxon>
        <taxon>Viridiplantae</taxon>
        <taxon>Streptophyta</taxon>
        <taxon>Embryophyta</taxon>
        <taxon>Tracheophyta</taxon>
        <taxon>Spermatophyta</taxon>
        <taxon>Magnoliopsida</taxon>
        <taxon>eudicotyledons</taxon>
        <taxon>Gunneridae</taxon>
        <taxon>Pentapetalae</taxon>
        <taxon>rosids</taxon>
        <taxon>malvids</taxon>
        <taxon>Malvales</taxon>
        <taxon>Malvaceae</taxon>
        <taxon>Malvoideae</taxon>
        <taxon>Hibiscus</taxon>
    </lineage>
</organism>
<comment type="caution">
    <text evidence="1">The sequence shown here is derived from an EMBL/GenBank/DDBJ whole genome shotgun (WGS) entry which is preliminary data.</text>
</comment>
<gene>
    <name evidence="1" type="ORF">V6N12_009259</name>
</gene>